<comment type="similarity">
    <text evidence="7">Belongs to the amidase family. GatA subfamily.</text>
</comment>
<feature type="active site" description="Charge relay system" evidence="7">
    <location>
        <position position="77"/>
    </location>
</feature>
<dbReference type="Gene3D" id="3.90.1300.10">
    <property type="entry name" value="Amidase signature (AS) domain"/>
    <property type="match status" value="1"/>
</dbReference>
<keyword evidence="9" id="KW-1185">Reference proteome</keyword>
<keyword evidence="5 7" id="KW-0067">ATP-binding</keyword>
<organism evidence="8 9">
    <name type="scientific">Chitinophaga solisilvae</name>
    <dbReference type="NCBI Taxonomy" id="1233460"/>
    <lineage>
        <taxon>Bacteria</taxon>
        <taxon>Pseudomonadati</taxon>
        <taxon>Bacteroidota</taxon>
        <taxon>Chitinophagia</taxon>
        <taxon>Chitinophagales</taxon>
        <taxon>Chitinophagaceae</taxon>
        <taxon>Chitinophaga</taxon>
    </lineage>
</organism>
<feature type="active site" description="Charge relay system" evidence="7">
    <location>
        <position position="152"/>
    </location>
</feature>
<dbReference type="PANTHER" id="PTHR11895">
    <property type="entry name" value="TRANSAMIDASE"/>
    <property type="match status" value="1"/>
</dbReference>
<dbReference type="InterPro" id="IPR023631">
    <property type="entry name" value="Amidase_dom"/>
</dbReference>
<dbReference type="NCBIfam" id="TIGR00132">
    <property type="entry name" value="gatA"/>
    <property type="match status" value="1"/>
</dbReference>
<feature type="active site" description="Acyl-ester intermediate" evidence="7">
    <location>
        <position position="176"/>
    </location>
</feature>
<evidence type="ECO:0000256" key="5">
    <source>
        <dbReference type="ARBA" id="ARBA00022840"/>
    </source>
</evidence>
<dbReference type="GO" id="GO:0050567">
    <property type="term" value="F:glutaminyl-tRNA synthase (glutamine-hydrolyzing) activity"/>
    <property type="evidence" value="ECO:0007669"/>
    <property type="project" value="UniProtKB-UniRule"/>
</dbReference>
<comment type="caution">
    <text evidence="8">The sequence shown here is derived from an EMBL/GenBank/DDBJ whole genome shotgun (WGS) entry which is preliminary data.</text>
</comment>
<dbReference type="InterPro" id="IPR036928">
    <property type="entry name" value="AS_sf"/>
</dbReference>
<dbReference type="SUPFAM" id="SSF75304">
    <property type="entry name" value="Amidase signature (AS) enzymes"/>
    <property type="match status" value="1"/>
</dbReference>
<sequence length="481" mass="52455">MTEISSIISFHEALYAGSTSCTERVRYYLSRIAQLKHLNAFLEVFEEEALARARDLDTRIRSGQPVGPLAGVVVGIKDVICYKGHNVSAASNILEGFTSLFSATAVERLLAADAIIIGNLNCDEFAMGSTNENSAYGPVLNALDTTRVPGGSSGGSAVAVQADLCHVSLGSDTGGSVRQPADFCGIVGLKPTYGRISRHGLIAYASSFDQIGIFGKEIADVAAVLQVIAGPDEFDSTAAQKEIPDYQQHLGHNKTFKFAYLRDALYHEGLDAEMKDAYIDLFENLVSTGHAVTGRGFEYIDYIVPAYYVLTTAEASSNLSRYDGVKFGHRTLERNLELTDFYKKSRSEGFGKEVKRRILLGTFVLSAGYYDAYYTKAQQVRRIVTEKLNEILEEFDAILMPTVPSTAFKLGEKTDDPIAMYLADIYTVLANLAGVPAISVPLSRHSNGMPFGVQIITKKFDEAALLQIAHQLMTTRKATIV</sequence>
<evidence type="ECO:0000256" key="4">
    <source>
        <dbReference type="ARBA" id="ARBA00022741"/>
    </source>
</evidence>
<dbReference type="RefSeq" id="WP_127044100.1">
    <property type="nucleotide sequence ID" value="NZ_JAABOK010000006.1"/>
</dbReference>
<dbReference type="PANTHER" id="PTHR11895:SF7">
    <property type="entry name" value="GLUTAMYL-TRNA(GLN) AMIDOTRANSFERASE SUBUNIT A, MITOCHONDRIAL"/>
    <property type="match status" value="1"/>
</dbReference>
<dbReference type="GO" id="GO:0030956">
    <property type="term" value="C:glutamyl-tRNA(Gln) amidotransferase complex"/>
    <property type="evidence" value="ECO:0007669"/>
    <property type="project" value="InterPro"/>
</dbReference>
<accession>A0A3S1AXA4</accession>
<keyword evidence="6 7" id="KW-0648">Protein biosynthesis</keyword>
<comment type="function">
    <text evidence="7">Allows the formation of correctly charged Gln-tRNA(Gln) through the transamidation of misacylated Glu-tRNA(Gln) in organisms which lack glutaminyl-tRNA synthetase. The reaction takes place in the presence of glutamine and ATP through an activated gamma-phospho-Glu-tRNA(Gln).</text>
</comment>
<dbReference type="OrthoDB" id="9811471at2"/>
<dbReference type="AlphaFoldDB" id="A0A3S1AXA4"/>
<proteinExistence type="inferred from homology"/>
<comment type="catalytic activity">
    <reaction evidence="7">
        <text>L-glutamyl-tRNA(Gln) + L-glutamine + ATP + H2O = L-glutaminyl-tRNA(Gln) + L-glutamate + ADP + phosphate + H(+)</text>
        <dbReference type="Rhea" id="RHEA:17521"/>
        <dbReference type="Rhea" id="RHEA-COMP:9681"/>
        <dbReference type="Rhea" id="RHEA-COMP:9684"/>
        <dbReference type="ChEBI" id="CHEBI:15377"/>
        <dbReference type="ChEBI" id="CHEBI:15378"/>
        <dbReference type="ChEBI" id="CHEBI:29985"/>
        <dbReference type="ChEBI" id="CHEBI:30616"/>
        <dbReference type="ChEBI" id="CHEBI:43474"/>
        <dbReference type="ChEBI" id="CHEBI:58359"/>
        <dbReference type="ChEBI" id="CHEBI:78520"/>
        <dbReference type="ChEBI" id="CHEBI:78521"/>
        <dbReference type="ChEBI" id="CHEBI:456216"/>
        <dbReference type="EC" id="6.3.5.7"/>
    </reaction>
</comment>
<evidence type="ECO:0000256" key="2">
    <source>
        <dbReference type="ARBA" id="ARBA00014428"/>
    </source>
</evidence>
<dbReference type="InterPro" id="IPR004412">
    <property type="entry name" value="GatA"/>
</dbReference>
<evidence type="ECO:0000256" key="3">
    <source>
        <dbReference type="ARBA" id="ARBA00022598"/>
    </source>
</evidence>
<keyword evidence="3 7" id="KW-0436">Ligase</keyword>
<dbReference type="GO" id="GO:0005524">
    <property type="term" value="F:ATP binding"/>
    <property type="evidence" value="ECO:0007669"/>
    <property type="project" value="UniProtKB-KW"/>
</dbReference>
<dbReference type="InterPro" id="IPR000120">
    <property type="entry name" value="Amidase"/>
</dbReference>
<dbReference type="Pfam" id="PF01425">
    <property type="entry name" value="Amidase"/>
    <property type="match status" value="1"/>
</dbReference>
<evidence type="ECO:0000256" key="7">
    <source>
        <dbReference type="HAMAP-Rule" id="MF_00120"/>
    </source>
</evidence>
<evidence type="ECO:0000313" key="9">
    <source>
        <dbReference type="Proteomes" id="UP000281028"/>
    </source>
</evidence>
<protein>
    <recommendedName>
        <fullName evidence="2 7">Glutamyl-tRNA(Gln) amidotransferase subunit A</fullName>
        <shortName evidence="7">Glu-ADT subunit A</shortName>
        <ecNumber evidence="7">6.3.5.7</ecNumber>
    </recommendedName>
</protein>
<dbReference type="Proteomes" id="UP000281028">
    <property type="component" value="Unassembled WGS sequence"/>
</dbReference>
<comment type="subunit">
    <text evidence="1 7">Heterotrimer of A, B and C subunits.</text>
</comment>
<dbReference type="HAMAP" id="MF_00120">
    <property type="entry name" value="GatA"/>
    <property type="match status" value="1"/>
</dbReference>
<dbReference type="GO" id="GO:0006412">
    <property type="term" value="P:translation"/>
    <property type="evidence" value="ECO:0007669"/>
    <property type="project" value="UniProtKB-UniRule"/>
</dbReference>
<evidence type="ECO:0000313" key="8">
    <source>
        <dbReference type="EMBL" id="NSL90022.1"/>
    </source>
</evidence>
<reference evidence="8" key="1">
    <citation type="submission" date="2020-05" db="EMBL/GenBank/DDBJ databases">
        <title>Chitinophaga laudate sp. nov., isolated from a tropical peat swamp.</title>
        <authorList>
            <person name="Goh C.B.S."/>
            <person name="Lee M.S."/>
            <person name="Parimannan S."/>
            <person name="Pasbakhsh P."/>
            <person name="Yule C.M."/>
            <person name="Rajandas H."/>
            <person name="Loke S."/>
            <person name="Croft L."/>
            <person name="Tan J.B.L."/>
        </authorList>
    </citation>
    <scope>NUCLEOTIDE SEQUENCE</scope>
    <source>
        <strain evidence="8">Mgbs1</strain>
    </source>
</reference>
<keyword evidence="4 7" id="KW-0547">Nucleotide-binding</keyword>
<gene>
    <name evidence="7 8" type="primary">gatA</name>
    <name evidence="8" type="ORF">ECE50_024495</name>
</gene>
<dbReference type="EC" id="6.3.5.7" evidence="7"/>
<name>A0A3S1AXA4_9BACT</name>
<evidence type="ECO:0000256" key="1">
    <source>
        <dbReference type="ARBA" id="ARBA00011123"/>
    </source>
</evidence>
<dbReference type="EMBL" id="RIAR02000001">
    <property type="protein sequence ID" value="NSL90022.1"/>
    <property type="molecule type" value="Genomic_DNA"/>
</dbReference>
<evidence type="ECO:0000256" key="6">
    <source>
        <dbReference type="ARBA" id="ARBA00022917"/>
    </source>
</evidence>